<dbReference type="EMBL" id="JYNX01000058">
    <property type="protein sequence ID" value="KMO73844.1"/>
    <property type="molecule type" value="Genomic_DNA"/>
</dbReference>
<feature type="compositionally biased region" description="Basic and acidic residues" evidence="1">
    <location>
        <begin position="289"/>
        <end position="310"/>
    </location>
</feature>
<reference evidence="4 5" key="1">
    <citation type="journal article" date="2015" name="Genome Biol. Evol.">
        <title>Characterization of Three Mycobacterium spp. with Potential Use in Bioremediation by Genome Sequencing and Comparative Genomics.</title>
        <authorList>
            <person name="Das S."/>
            <person name="Pettersson B.M."/>
            <person name="Behra P.R."/>
            <person name="Ramesh M."/>
            <person name="Dasgupta S."/>
            <person name="Bhattacharya A."/>
            <person name="Kirsebom L.A."/>
        </authorList>
    </citation>
    <scope>NUCLEOTIDE SEQUENCE [LARGE SCALE GENOMIC DNA]</scope>
    <source>
        <strain evidence="4 5">DSM 44219</strain>
    </source>
</reference>
<accession>A0A0J6VUJ4</accession>
<organism evidence="4 5">
    <name type="scientific">Mycolicibacterium chubuense</name>
    <name type="common">Mycobacterium chubuense</name>
    <dbReference type="NCBI Taxonomy" id="1800"/>
    <lineage>
        <taxon>Bacteria</taxon>
        <taxon>Bacillati</taxon>
        <taxon>Actinomycetota</taxon>
        <taxon>Actinomycetes</taxon>
        <taxon>Mycobacteriales</taxon>
        <taxon>Mycobacteriaceae</taxon>
        <taxon>Mycolicibacterium</taxon>
    </lineage>
</organism>
<dbReference type="PATRIC" id="fig|1800.3.peg.3925"/>
<dbReference type="AlphaFoldDB" id="A0A0J6VUJ4"/>
<gene>
    <name evidence="4" type="ORF">MCHUDSM44219_03896</name>
</gene>
<feature type="region of interest" description="Disordered" evidence="1">
    <location>
        <begin position="258"/>
        <end position="333"/>
    </location>
</feature>
<feature type="chain" id="PRO_5005283716" evidence="2">
    <location>
        <begin position="23"/>
        <end position="333"/>
    </location>
</feature>
<evidence type="ECO:0000256" key="1">
    <source>
        <dbReference type="SAM" id="MobiDB-lite"/>
    </source>
</evidence>
<evidence type="ECO:0000256" key="2">
    <source>
        <dbReference type="SAM" id="SignalP"/>
    </source>
</evidence>
<proteinExistence type="predicted"/>
<dbReference type="Proteomes" id="UP000036176">
    <property type="component" value="Unassembled WGS sequence"/>
</dbReference>
<feature type="compositionally biased region" description="Low complexity" evidence="1">
    <location>
        <begin position="323"/>
        <end position="333"/>
    </location>
</feature>
<evidence type="ECO:0000313" key="5">
    <source>
        <dbReference type="Proteomes" id="UP000036176"/>
    </source>
</evidence>
<name>A0A0J6VUJ4_MYCCU</name>
<feature type="compositionally biased region" description="Low complexity" evidence="1">
    <location>
        <begin position="258"/>
        <end position="280"/>
    </location>
</feature>
<sequence precursor="true">MKRLVILLGLCLLAVSPATAEAATALLVGGAGKYHVLTDEDMATAMGGYFADYTRVNVAFPGQVNRFKYSVDVGTENLYAAVYTTPGPKTIGSVSAGSPVIYNVLRMLDQDPNPPSPTELDAAVYGGISARWYRGTGVKYQPLPETQYNLKVVKAEYDGIADWPDNSFNGLAVMNAVMGGFLLHVPMAYYDISQVPADHITVSEPNSRGGVTTSILIPTPVLPLLQPMLSKGADPDKIAALDAKLRPIVDRAYKRNQTSAATADAVDATEAAQAPATEPQKPQKPRRSLWKDRKAEAAERRTARQADRRQPQRPAVSSTRPSAGADTADAAAS</sequence>
<dbReference type="RefSeq" id="WP_053081300.1">
    <property type="nucleotide sequence ID" value="NZ_JYNX01000058.1"/>
</dbReference>
<dbReference type="InterPro" id="IPR013228">
    <property type="entry name" value="PE-PPE_C"/>
</dbReference>
<comment type="caution">
    <text evidence="4">The sequence shown here is derived from an EMBL/GenBank/DDBJ whole genome shotgun (WGS) entry which is preliminary data.</text>
</comment>
<evidence type="ECO:0000259" key="3">
    <source>
        <dbReference type="Pfam" id="PF08237"/>
    </source>
</evidence>
<keyword evidence="2" id="KW-0732">Signal</keyword>
<keyword evidence="5" id="KW-1185">Reference proteome</keyword>
<feature type="signal peptide" evidence="2">
    <location>
        <begin position="1"/>
        <end position="22"/>
    </location>
</feature>
<protein>
    <submittedName>
        <fullName evidence="4">PE-PPE domain protein</fullName>
    </submittedName>
</protein>
<dbReference type="Pfam" id="PF08237">
    <property type="entry name" value="PE-PPE"/>
    <property type="match status" value="1"/>
</dbReference>
<evidence type="ECO:0000313" key="4">
    <source>
        <dbReference type="EMBL" id="KMO73844.1"/>
    </source>
</evidence>
<dbReference type="OrthoDB" id="4641903at2"/>
<feature type="domain" description="PE-PPE" evidence="3">
    <location>
        <begin position="67"/>
        <end position="254"/>
    </location>
</feature>